<dbReference type="AlphaFoldDB" id="A0A916NHZ9"/>
<evidence type="ECO:0000313" key="2">
    <source>
        <dbReference type="Proteomes" id="UP000683507"/>
    </source>
</evidence>
<sequence>MSSFKASDKVWVYTSAKEFTPSQKDFLLQRAEAFLKSWESHGDKVKGEIGIAYDHFVIVVADDCGGNMCGRAQDAQVRFIKEIGEELGIDLTDRMQLAYKADNSSSKVLVKKMPDFKQEIQLGNITADTIVFNNMITTFGEFRDQWETQLKNSWHKQLMN</sequence>
<evidence type="ECO:0000313" key="1">
    <source>
        <dbReference type="EMBL" id="CAG5082676.1"/>
    </source>
</evidence>
<keyword evidence="2" id="KW-1185">Reference proteome</keyword>
<dbReference type="EMBL" id="OU015584">
    <property type="protein sequence ID" value="CAG5082676.1"/>
    <property type="molecule type" value="Genomic_DNA"/>
</dbReference>
<organism evidence="1 2">
    <name type="scientific">Parvicella tangerina</name>
    <dbReference type="NCBI Taxonomy" id="2829795"/>
    <lineage>
        <taxon>Bacteria</taxon>
        <taxon>Pseudomonadati</taxon>
        <taxon>Bacteroidota</taxon>
        <taxon>Flavobacteriia</taxon>
        <taxon>Flavobacteriales</taxon>
        <taxon>Parvicellaceae</taxon>
        <taxon>Parvicella</taxon>
    </lineage>
</organism>
<accession>A0A916NHZ9</accession>
<dbReference type="KEGG" id="ptan:CRYO30217_01980"/>
<protein>
    <recommendedName>
        <fullName evidence="3">ABC transporter ATPase</fullName>
    </recommendedName>
</protein>
<name>A0A916NHZ9_9FLAO</name>
<proteinExistence type="predicted"/>
<evidence type="ECO:0008006" key="3">
    <source>
        <dbReference type="Google" id="ProtNLM"/>
    </source>
</evidence>
<reference evidence="1" key="1">
    <citation type="submission" date="2021-04" db="EMBL/GenBank/DDBJ databases">
        <authorList>
            <person name="Rodrigo-Torres L."/>
            <person name="Arahal R. D."/>
            <person name="Lucena T."/>
        </authorList>
    </citation>
    <scope>NUCLEOTIDE SEQUENCE</scope>
    <source>
        <strain evidence="1">AS29M-1</strain>
    </source>
</reference>
<dbReference type="Proteomes" id="UP000683507">
    <property type="component" value="Chromosome"/>
</dbReference>
<gene>
    <name evidence="1" type="ORF">CRYO30217_01980</name>
</gene>
<dbReference type="RefSeq" id="WP_258542186.1">
    <property type="nucleotide sequence ID" value="NZ_OU015584.1"/>
</dbReference>